<dbReference type="OrthoDB" id="7981249at2"/>
<dbReference type="RefSeq" id="WP_103920021.1">
    <property type="nucleotide sequence ID" value="NZ_FMSV02000440.1"/>
</dbReference>
<accession>A0A1H6FA74</accession>
<evidence type="ECO:0000313" key="1">
    <source>
        <dbReference type="EMBL" id="SEH06199.1"/>
    </source>
</evidence>
<sequence length="226" mass="26791">MLISVHIPKTGGSSFRSLLQQVFKEKLLLDYADAPMQQGNFSRNMKAVLALPGGRGIERQYDCVHGHFLPLKYRWVRNQSLITWLRDPAERVASRYFYWKRKFNPEATQFRKYIKDADISLEAFCKIPHYQNLYAKYLWMMNIEQFDFIGITENYDNSLQIFKKMYDINAAVSVTADNTNPDKSSKQAYVMDENLRRLIYQNNQRDYDIYQRGVEINQRLQAQWLG</sequence>
<name>A0A1H6FA74_9GAMM</name>
<reference evidence="1 2" key="1">
    <citation type="submission" date="2016-10" db="EMBL/GenBank/DDBJ databases">
        <authorList>
            <person name="de Groot N.N."/>
        </authorList>
    </citation>
    <scope>NUCLEOTIDE SEQUENCE [LARGE SCALE GENOMIC DNA]</scope>
    <source>
        <strain evidence="1">MBHS1</strain>
    </source>
</reference>
<dbReference type="AlphaFoldDB" id="A0A1H6FA74"/>
<organism evidence="1 2">
    <name type="scientific">Candidatus Venteria ishoeyi</name>
    <dbReference type="NCBI Taxonomy" id="1899563"/>
    <lineage>
        <taxon>Bacteria</taxon>
        <taxon>Pseudomonadati</taxon>
        <taxon>Pseudomonadota</taxon>
        <taxon>Gammaproteobacteria</taxon>
        <taxon>Thiotrichales</taxon>
        <taxon>Thiotrichaceae</taxon>
        <taxon>Venteria</taxon>
    </lineage>
</organism>
<protein>
    <submittedName>
        <fullName evidence="1">Sulfotransferase family protein</fullName>
    </submittedName>
</protein>
<dbReference type="Gene3D" id="3.40.50.300">
    <property type="entry name" value="P-loop containing nucleotide triphosphate hydrolases"/>
    <property type="match status" value="1"/>
</dbReference>
<dbReference type="Proteomes" id="UP000236724">
    <property type="component" value="Unassembled WGS sequence"/>
</dbReference>
<keyword evidence="1" id="KW-0808">Transferase</keyword>
<evidence type="ECO:0000313" key="2">
    <source>
        <dbReference type="Proteomes" id="UP000236724"/>
    </source>
</evidence>
<dbReference type="GO" id="GO:0016740">
    <property type="term" value="F:transferase activity"/>
    <property type="evidence" value="ECO:0007669"/>
    <property type="project" value="UniProtKB-KW"/>
</dbReference>
<dbReference type="EMBL" id="FMSV02000440">
    <property type="protein sequence ID" value="SEH06199.1"/>
    <property type="molecule type" value="Genomic_DNA"/>
</dbReference>
<dbReference type="InterPro" id="IPR027417">
    <property type="entry name" value="P-loop_NTPase"/>
</dbReference>
<dbReference type="SUPFAM" id="SSF52540">
    <property type="entry name" value="P-loop containing nucleoside triphosphate hydrolases"/>
    <property type="match status" value="1"/>
</dbReference>
<keyword evidence="2" id="KW-1185">Reference proteome</keyword>
<gene>
    <name evidence="1" type="ORF">MBHS_02054</name>
</gene>
<proteinExistence type="predicted"/>